<organism evidence="2 3">
    <name type="scientific">Caerostris extrusa</name>
    <name type="common">Bark spider</name>
    <name type="synonym">Caerostris bankana</name>
    <dbReference type="NCBI Taxonomy" id="172846"/>
    <lineage>
        <taxon>Eukaryota</taxon>
        <taxon>Metazoa</taxon>
        <taxon>Ecdysozoa</taxon>
        <taxon>Arthropoda</taxon>
        <taxon>Chelicerata</taxon>
        <taxon>Arachnida</taxon>
        <taxon>Araneae</taxon>
        <taxon>Araneomorphae</taxon>
        <taxon>Entelegynae</taxon>
        <taxon>Araneoidea</taxon>
        <taxon>Araneidae</taxon>
        <taxon>Caerostris</taxon>
    </lineage>
</organism>
<evidence type="ECO:0000256" key="1">
    <source>
        <dbReference type="SAM" id="MobiDB-lite"/>
    </source>
</evidence>
<protein>
    <submittedName>
        <fullName evidence="2">Uncharacterized protein</fullName>
    </submittedName>
</protein>
<gene>
    <name evidence="2" type="ORF">CEXT_352071</name>
</gene>
<proteinExistence type="predicted"/>
<evidence type="ECO:0000313" key="3">
    <source>
        <dbReference type="Proteomes" id="UP001054945"/>
    </source>
</evidence>
<comment type="caution">
    <text evidence="2">The sequence shown here is derived from an EMBL/GenBank/DDBJ whole genome shotgun (WGS) entry which is preliminary data.</text>
</comment>
<accession>A0AAV4WLQ3</accession>
<dbReference type="Proteomes" id="UP001054945">
    <property type="component" value="Unassembled WGS sequence"/>
</dbReference>
<feature type="region of interest" description="Disordered" evidence="1">
    <location>
        <begin position="51"/>
        <end position="87"/>
    </location>
</feature>
<reference evidence="2 3" key="1">
    <citation type="submission" date="2021-06" db="EMBL/GenBank/DDBJ databases">
        <title>Caerostris extrusa draft genome.</title>
        <authorList>
            <person name="Kono N."/>
            <person name="Arakawa K."/>
        </authorList>
    </citation>
    <scope>NUCLEOTIDE SEQUENCE [LARGE SCALE GENOMIC DNA]</scope>
</reference>
<name>A0AAV4WLQ3_CAEEX</name>
<evidence type="ECO:0000313" key="2">
    <source>
        <dbReference type="EMBL" id="GIY82473.1"/>
    </source>
</evidence>
<dbReference type="AlphaFoldDB" id="A0AAV4WLQ3"/>
<keyword evidence="3" id="KW-1185">Reference proteome</keyword>
<sequence length="87" mass="10227">MWESPGRLLSNVTRKLEMFRTVLFYQWAWLLFSRFSFFLSQELSGQRVMHVRVQSGPHRSSQEPHHYHQKGRPSQGQGAARRDPGLS</sequence>
<dbReference type="EMBL" id="BPLR01016251">
    <property type="protein sequence ID" value="GIY82473.1"/>
    <property type="molecule type" value="Genomic_DNA"/>
</dbReference>